<protein>
    <submittedName>
        <fullName evidence="1">Uncharacterized protein</fullName>
    </submittedName>
</protein>
<dbReference type="EMBL" id="OZ075128">
    <property type="protein sequence ID" value="CAL4954505.1"/>
    <property type="molecule type" value="Genomic_DNA"/>
</dbReference>
<name>A0ABC8Z7T3_9POAL</name>
<proteinExistence type="predicted"/>
<reference evidence="1" key="1">
    <citation type="submission" date="2024-10" db="EMBL/GenBank/DDBJ databases">
        <authorList>
            <person name="Ryan C."/>
        </authorList>
    </citation>
    <scope>NUCLEOTIDE SEQUENCE [LARGE SCALE GENOMIC DNA]</scope>
</reference>
<keyword evidence="2" id="KW-1185">Reference proteome</keyword>
<evidence type="ECO:0000313" key="2">
    <source>
        <dbReference type="Proteomes" id="UP001497457"/>
    </source>
</evidence>
<organism evidence="1 2">
    <name type="scientific">Urochloa decumbens</name>
    <dbReference type="NCBI Taxonomy" id="240449"/>
    <lineage>
        <taxon>Eukaryota</taxon>
        <taxon>Viridiplantae</taxon>
        <taxon>Streptophyta</taxon>
        <taxon>Embryophyta</taxon>
        <taxon>Tracheophyta</taxon>
        <taxon>Spermatophyta</taxon>
        <taxon>Magnoliopsida</taxon>
        <taxon>Liliopsida</taxon>
        <taxon>Poales</taxon>
        <taxon>Poaceae</taxon>
        <taxon>PACMAD clade</taxon>
        <taxon>Panicoideae</taxon>
        <taxon>Panicodae</taxon>
        <taxon>Paniceae</taxon>
        <taxon>Melinidinae</taxon>
        <taxon>Urochloa</taxon>
    </lineage>
</organism>
<sequence>MESNNIEPQQNGDAVMEVPEIDGGDLLVELLDATLAAEDGGAGGQHQLGFAAGDVDDDCWIDDDSQELIHAHVGCEDCGLDGVLDDFEEYGGSPRPRSPAAAPYAAVFGDEDTLELEWVEAGDAGMGGPFAGGCMGDWYMDGFVMAMEWEEEEEDGGGGEGNAFSFEPVYGGEAGAEQVYGSPLWE</sequence>
<accession>A0ABC8Z7T3</accession>
<evidence type="ECO:0000313" key="1">
    <source>
        <dbReference type="EMBL" id="CAL4954505.1"/>
    </source>
</evidence>
<gene>
    <name evidence="1" type="ORF">URODEC1_LOCUS40841</name>
</gene>
<dbReference type="Proteomes" id="UP001497457">
    <property type="component" value="Chromosome 18b"/>
</dbReference>
<dbReference type="AlphaFoldDB" id="A0ABC8Z7T3"/>